<dbReference type="PANTHER" id="PTHR23407:SF1">
    <property type="entry name" value="5-FORMYLTETRAHYDROFOLATE CYCLO-LIGASE"/>
    <property type="match status" value="1"/>
</dbReference>
<evidence type="ECO:0000256" key="4">
    <source>
        <dbReference type="ARBA" id="ARBA00036539"/>
    </source>
</evidence>
<dbReference type="PANTHER" id="PTHR23407">
    <property type="entry name" value="ATPASE INHIBITOR/5-FORMYLTETRAHYDROFOLATE CYCLO-LIGASE"/>
    <property type="match status" value="1"/>
</dbReference>
<dbReference type="InterPro" id="IPR037171">
    <property type="entry name" value="NagB/RpiA_transferase-like"/>
</dbReference>
<sequence length="255" mass="28121">MSHTANDMAGLRAAKKQLRSLVKQTLSQLPEDSINQQSVGATQALLSLPEYKRANRIGIYLSMPKSELSTRDIVTHAFAHDKQVFVPYLYSINAQDRSKPVSVMDMVSLHSKSDFEGLDRDAWGIPSVSENSIVGRERILDIPDTEDGGHERKSHNENGSTKTEKGRLDMIIMPGVAFDKGLARLGHGKGFYDVFLERYHFAKVAPMPFLASVGLALEAQLLPEDQSIPSGASDWQLDALVIGNGMTIRRRNSTG</sequence>
<evidence type="ECO:0000256" key="1">
    <source>
        <dbReference type="ARBA" id="ARBA00010638"/>
    </source>
</evidence>
<evidence type="ECO:0000313" key="7">
    <source>
        <dbReference type="EMBL" id="KAK0511250.1"/>
    </source>
</evidence>
<dbReference type="GO" id="GO:0005739">
    <property type="term" value="C:mitochondrion"/>
    <property type="evidence" value="ECO:0007669"/>
    <property type="project" value="TreeGrafter"/>
</dbReference>
<dbReference type="InterPro" id="IPR002698">
    <property type="entry name" value="FTHF_cligase"/>
</dbReference>
<dbReference type="GO" id="GO:0030272">
    <property type="term" value="F:5-formyltetrahydrofolate cyclo-ligase activity"/>
    <property type="evidence" value="ECO:0007669"/>
    <property type="project" value="UniProtKB-EC"/>
</dbReference>
<dbReference type="GO" id="GO:0035999">
    <property type="term" value="P:tetrahydrofolate interconversion"/>
    <property type="evidence" value="ECO:0007669"/>
    <property type="project" value="TreeGrafter"/>
</dbReference>
<comment type="caution">
    <text evidence="7">The sequence shown here is derived from an EMBL/GenBank/DDBJ whole genome shotgun (WGS) entry which is preliminary data.</text>
</comment>
<protein>
    <recommendedName>
        <fullName evidence="5">5-formyltetrahydrofolate cyclo-ligase</fullName>
        <ecNumber evidence="5">6.3.3.2</ecNumber>
    </recommendedName>
</protein>
<evidence type="ECO:0000256" key="2">
    <source>
        <dbReference type="ARBA" id="ARBA00022741"/>
    </source>
</evidence>
<dbReference type="Gene3D" id="3.40.50.10420">
    <property type="entry name" value="NagB/RpiA/CoA transferase-like"/>
    <property type="match status" value="1"/>
</dbReference>
<gene>
    <name evidence="7" type="ORF">JMJ35_005823</name>
</gene>
<keyword evidence="2" id="KW-0547">Nucleotide-binding</keyword>
<name>A0AA39R023_9LECA</name>
<evidence type="ECO:0000256" key="3">
    <source>
        <dbReference type="ARBA" id="ARBA00022840"/>
    </source>
</evidence>
<proteinExistence type="inferred from homology"/>
<dbReference type="SUPFAM" id="SSF100950">
    <property type="entry name" value="NagB/RpiA/CoA transferase-like"/>
    <property type="match status" value="1"/>
</dbReference>
<dbReference type="EMBL" id="JAFEKC020000013">
    <property type="protein sequence ID" value="KAK0511250.1"/>
    <property type="molecule type" value="Genomic_DNA"/>
</dbReference>
<dbReference type="EC" id="6.3.3.2" evidence="5"/>
<evidence type="ECO:0000256" key="6">
    <source>
        <dbReference type="SAM" id="MobiDB-lite"/>
    </source>
</evidence>
<comment type="similarity">
    <text evidence="1">Belongs to the 5-formyltetrahydrofolate cyclo-ligase family.</text>
</comment>
<reference evidence="7" key="1">
    <citation type="submission" date="2023-03" db="EMBL/GenBank/DDBJ databases">
        <title>Complete genome of Cladonia borealis.</title>
        <authorList>
            <person name="Park H."/>
        </authorList>
    </citation>
    <scope>NUCLEOTIDE SEQUENCE</scope>
    <source>
        <strain evidence="7">ANT050790</strain>
    </source>
</reference>
<keyword evidence="3" id="KW-0067">ATP-binding</keyword>
<dbReference type="InterPro" id="IPR024185">
    <property type="entry name" value="FTHF_cligase-like_sf"/>
</dbReference>
<evidence type="ECO:0000313" key="8">
    <source>
        <dbReference type="Proteomes" id="UP001166286"/>
    </source>
</evidence>
<dbReference type="GO" id="GO:0005524">
    <property type="term" value="F:ATP binding"/>
    <property type="evidence" value="ECO:0007669"/>
    <property type="project" value="UniProtKB-KW"/>
</dbReference>
<evidence type="ECO:0000256" key="5">
    <source>
        <dbReference type="ARBA" id="ARBA00038966"/>
    </source>
</evidence>
<comment type="catalytic activity">
    <reaction evidence="4">
        <text>(6S)-5-formyl-5,6,7,8-tetrahydrofolate + ATP = (6R)-5,10-methenyltetrahydrofolate + ADP + phosphate</text>
        <dbReference type="Rhea" id="RHEA:10488"/>
        <dbReference type="ChEBI" id="CHEBI:30616"/>
        <dbReference type="ChEBI" id="CHEBI:43474"/>
        <dbReference type="ChEBI" id="CHEBI:57455"/>
        <dbReference type="ChEBI" id="CHEBI:57457"/>
        <dbReference type="ChEBI" id="CHEBI:456216"/>
        <dbReference type="EC" id="6.3.3.2"/>
    </reaction>
</comment>
<dbReference type="Pfam" id="PF01812">
    <property type="entry name" value="5-FTHF_cyc-lig"/>
    <property type="match status" value="1"/>
</dbReference>
<feature type="region of interest" description="Disordered" evidence="6">
    <location>
        <begin position="142"/>
        <end position="165"/>
    </location>
</feature>
<accession>A0AA39R023</accession>
<organism evidence="7 8">
    <name type="scientific">Cladonia borealis</name>
    <dbReference type="NCBI Taxonomy" id="184061"/>
    <lineage>
        <taxon>Eukaryota</taxon>
        <taxon>Fungi</taxon>
        <taxon>Dikarya</taxon>
        <taxon>Ascomycota</taxon>
        <taxon>Pezizomycotina</taxon>
        <taxon>Lecanoromycetes</taxon>
        <taxon>OSLEUM clade</taxon>
        <taxon>Lecanoromycetidae</taxon>
        <taxon>Lecanorales</taxon>
        <taxon>Lecanorineae</taxon>
        <taxon>Cladoniaceae</taxon>
        <taxon>Cladonia</taxon>
    </lineage>
</organism>
<dbReference type="AlphaFoldDB" id="A0AA39R023"/>
<dbReference type="Proteomes" id="UP001166286">
    <property type="component" value="Unassembled WGS sequence"/>
</dbReference>
<dbReference type="GO" id="GO:0009396">
    <property type="term" value="P:folic acid-containing compound biosynthetic process"/>
    <property type="evidence" value="ECO:0007669"/>
    <property type="project" value="TreeGrafter"/>
</dbReference>
<keyword evidence="8" id="KW-1185">Reference proteome</keyword>